<evidence type="ECO:0000259" key="7">
    <source>
        <dbReference type="Pfam" id="PF17917"/>
    </source>
</evidence>
<dbReference type="Proteomes" id="UP000299102">
    <property type="component" value="Unassembled WGS sequence"/>
</dbReference>
<dbReference type="Pfam" id="PF17917">
    <property type="entry name" value="RT_RNaseH"/>
    <property type="match status" value="1"/>
</dbReference>
<evidence type="ECO:0000256" key="3">
    <source>
        <dbReference type="ARBA" id="ARBA00022722"/>
    </source>
</evidence>
<evidence type="ECO:0000256" key="1">
    <source>
        <dbReference type="ARBA" id="ARBA00022679"/>
    </source>
</evidence>
<accession>A0A4C1SQ13</accession>
<feature type="domain" description="Reverse transcriptase RNase H-like" evidence="7">
    <location>
        <begin position="11"/>
        <end position="87"/>
    </location>
</feature>
<keyword evidence="4" id="KW-0255">Endonuclease</keyword>
<dbReference type="OrthoDB" id="3863715at2759"/>
<dbReference type="GO" id="GO:0003676">
    <property type="term" value="F:nucleic acid binding"/>
    <property type="evidence" value="ECO:0007669"/>
    <property type="project" value="InterPro"/>
</dbReference>
<keyword evidence="2" id="KW-0548">Nucleotidyltransferase</keyword>
<evidence type="ECO:0000256" key="2">
    <source>
        <dbReference type="ARBA" id="ARBA00022695"/>
    </source>
</evidence>
<evidence type="ECO:0000313" key="9">
    <source>
        <dbReference type="Proteomes" id="UP000299102"/>
    </source>
</evidence>
<dbReference type="InterPro" id="IPR041373">
    <property type="entry name" value="RT_RNaseH"/>
</dbReference>
<dbReference type="InterPro" id="IPR036397">
    <property type="entry name" value="RNaseH_sf"/>
</dbReference>
<organism evidence="8 9">
    <name type="scientific">Eumeta variegata</name>
    <name type="common">Bagworm moth</name>
    <name type="synonym">Eumeta japonica</name>
    <dbReference type="NCBI Taxonomy" id="151549"/>
    <lineage>
        <taxon>Eukaryota</taxon>
        <taxon>Metazoa</taxon>
        <taxon>Ecdysozoa</taxon>
        <taxon>Arthropoda</taxon>
        <taxon>Hexapoda</taxon>
        <taxon>Insecta</taxon>
        <taxon>Pterygota</taxon>
        <taxon>Neoptera</taxon>
        <taxon>Endopterygota</taxon>
        <taxon>Lepidoptera</taxon>
        <taxon>Glossata</taxon>
        <taxon>Ditrysia</taxon>
        <taxon>Tineoidea</taxon>
        <taxon>Psychidae</taxon>
        <taxon>Oiketicinae</taxon>
        <taxon>Eumeta</taxon>
    </lineage>
</organism>
<gene>
    <name evidence="8" type="ORF">EVAR_101296_1</name>
</gene>
<evidence type="ECO:0000313" key="8">
    <source>
        <dbReference type="EMBL" id="GBP03280.1"/>
    </source>
</evidence>
<dbReference type="GO" id="GO:0004519">
    <property type="term" value="F:endonuclease activity"/>
    <property type="evidence" value="ECO:0007669"/>
    <property type="project" value="UniProtKB-KW"/>
</dbReference>
<evidence type="ECO:0000256" key="4">
    <source>
        <dbReference type="ARBA" id="ARBA00022759"/>
    </source>
</evidence>
<protein>
    <recommendedName>
        <fullName evidence="7">Reverse transcriptase RNase H-like domain-containing protein</fullName>
    </recommendedName>
</protein>
<comment type="caution">
    <text evidence="8">The sequence shown here is derived from an EMBL/GenBank/DDBJ whole genome shotgun (WGS) entry which is preliminary data.</text>
</comment>
<dbReference type="PANTHER" id="PTHR37984">
    <property type="entry name" value="PROTEIN CBG26694"/>
    <property type="match status" value="1"/>
</dbReference>
<keyword evidence="9" id="KW-1185">Reference proteome</keyword>
<sequence>MAFYWAYHLVAKKVLFAARIGRKQDLNMHPILNFSKRMPEAESRFHSFELETLAILTALKRFRVYLQGMQFKIVTDCNLLALTLNKKCIAFSANNGSGGGISAHIPKGIPHLMLCTLIILDPWIIVGRRNTNLSLWMRRRNLLGYPTKLASAWEVIRSLEDYFRLHSRPRCIVSNREAVYPAEFGVLEDNNIRHIKVATGSPADGQVERVNKTGR</sequence>
<dbReference type="AlphaFoldDB" id="A0A4C1SQ13"/>
<dbReference type="GO" id="GO:0016787">
    <property type="term" value="F:hydrolase activity"/>
    <property type="evidence" value="ECO:0007669"/>
    <property type="project" value="UniProtKB-KW"/>
</dbReference>
<dbReference type="Gene3D" id="3.30.420.10">
    <property type="entry name" value="Ribonuclease H-like superfamily/Ribonuclease H"/>
    <property type="match status" value="1"/>
</dbReference>
<keyword evidence="6" id="KW-0695">RNA-directed DNA polymerase</keyword>
<dbReference type="EMBL" id="BGZK01003639">
    <property type="protein sequence ID" value="GBP03280.1"/>
    <property type="molecule type" value="Genomic_DNA"/>
</dbReference>
<dbReference type="PANTHER" id="PTHR37984:SF5">
    <property type="entry name" value="PROTEIN NYNRIN-LIKE"/>
    <property type="match status" value="1"/>
</dbReference>
<dbReference type="GO" id="GO:0003964">
    <property type="term" value="F:RNA-directed DNA polymerase activity"/>
    <property type="evidence" value="ECO:0007669"/>
    <property type="project" value="UniProtKB-KW"/>
</dbReference>
<name>A0A4C1SQ13_EUMVA</name>
<dbReference type="SUPFAM" id="SSF56672">
    <property type="entry name" value="DNA/RNA polymerases"/>
    <property type="match status" value="1"/>
</dbReference>
<evidence type="ECO:0000256" key="5">
    <source>
        <dbReference type="ARBA" id="ARBA00022801"/>
    </source>
</evidence>
<keyword evidence="1" id="KW-0808">Transferase</keyword>
<evidence type="ECO:0000256" key="6">
    <source>
        <dbReference type="ARBA" id="ARBA00022918"/>
    </source>
</evidence>
<reference evidence="8 9" key="1">
    <citation type="journal article" date="2019" name="Commun. Biol.">
        <title>The bagworm genome reveals a unique fibroin gene that provides high tensile strength.</title>
        <authorList>
            <person name="Kono N."/>
            <person name="Nakamura H."/>
            <person name="Ohtoshi R."/>
            <person name="Tomita M."/>
            <person name="Numata K."/>
            <person name="Arakawa K."/>
        </authorList>
    </citation>
    <scope>NUCLEOTIDE SEQUENCE [LARGE SCALE GENOMIC DNA]</scope>
</reference>
<dbReference type="InterPro" id="IPR050951">
    <property type="entry name" value="Retrovirus_Pol_polyprotein"/>
</dbReference>
<dbReference type="InterPro" id="IPR043502">
    <property type="entry name" value="DNA/RNA_pol_sf"/>
</dbReference>
<proteinExistence type="predicted"/>
<keyword evidence="5" id="KW-0378">Hydrolase</keyword>
<keyword evidence="3" id="KW-0540">Nuclease</keyword>